<evidence type="ECO:0000313" key="2">
    <source>
        <dbReference type="EMBL" id="BAS98757.1"/>
    </source>
</evidence>
<reference evidence="3" key="1">
    <citation type="journal article" date="2005" name="Nature">
        <title>The map-based sequence of the rice genome.</title>
        <authorList>
            <consortium name="International rice genome sequencing project (IRGSP)"/>
            <person name="Matsumoto T."/>
            <person name="Wu J."/>
            <person name="Kanamori H."/>
            <person name="Katayose Y."/>
            <person name="Fujisawa M."/>
            <person name="Namiki N."/>
            <person name="Mizuno H."/>
            <person name="Yamamoto K."/>
            <person name="Antonio B.A."/>
            <person name="Baba T."/>
            <person name="Sakata K."/>
            <person name="Nagamura Y."/>
            <person name="Aoki H."/>
            <person name="Arikawa K."/>
            <person name="Arita K."/>
            <person name="Bito T."/>
            <person name="Chiden Y."/>
            <person name="Fujitsuka N."/>
            <person name="Fukunaka R."/>
            <person name="Hamada M."/>
            <person name="Harada C."/>
            <person name="Hayashi A."/>
            <person name="Hijishita S."/>
            <person name="Honda M."/>
            <person name="Hosokawa S."/>
            <person name="Ichikawa Y."/>
            <person name="Idonuma A."/>
            <person name="Iijima M."/>
            <person name="Ikeda M."/>
            <person name="Ikeno M."/>
            <person name="Ito K."/>
            <person name="Ito S."/>
            <person name="Ito T."/>
            <person name="Ito Y."/>
            <person name="Ito Y."/>
            <person name="Iwabuchi A."/>
            <person name="Kamiya K."/>
            <person name="Karasawa W."/>
            <person name="Kurita K."/>
            <person name="Katagiri S."/>
            <person name="Kikuta A."/>
            <person name="Kobayashi H."/>
            <person name="Kobayashi N."/>
            <person name="Machita K."/>
            <person name="Maehara T."/>
            <person name="Masukawa M."/>
            <person name="Mizubayashi T."/>
            <person name="Mukai Y."/>
            <person name="Nagasaki H."/>
            <person name="Nagata Y."/>
            <person name="Naito S."/>
            <person name="Nakashima M."/>
            <person name="Nakama Y."/>
            <person name="Nakamichi Y."/>
            <person name="Nakamura M."/>
            <person name="Meguro A."/>
            <person name="Negishi M."/>
            <person name="Ohta I."/>
            <person name="Ohta T."/>
            <person name="Okamoto M."/>
            <person name="Ono N."/>
            <person name="Saji S."/>
            <person name="Sakaguchi M."/>
            <person name="Sakai K."/>
            <person name="Shibata M."/>
            <person name="Shimokawa T."/>
            <person name="Song J."/>
            <person name="Takazaki Y."/>
            <person name="Terasawa K."/>
            <person name="Tsugane M."/>
            <person name="Tsuji K."/>
            <person name="Ueda S."/>
            <person name="Waki K."/>
            <person name="Yamagata H."/>
            <person name="Yamamoto M."/>
            <person name="Yamamoto S."/>
            <person name="Yamane H."/>
            <person name="Yoshiki S."/>
            <person name="Yoshihara R."/>
            <person name="Yukawa K."/>
            <person name="Zhong H."/>
            <person name="Yano M."/>
            <person name="Yuan Q."/>
            <person name="Ouyang S."/>
            <person name="Liu J."/>
            <person name="Jones K.M."/>
            <person name="Gansberger K."/>
            <person name="Moffat K."/>
            <person name="Hill J."/>
            <person name="Bera J."/>
            <person name="Fadrosh D."/>
            <person name="Jin S."/>
            <person name="Johri S."/>
            <person name="Kim M."/>
            <person name="Overton L."/>
            <person name="Reardon M."/>
            <person name="Tsitrin T."/>
            <person name="Vuong H."/>
            <person name="Weaver B."/>
            <person name="Ciecko A."/>
            <person name="Tallon L."/>
            <person name="Jackson J."/>
            <person name="Pai G."/>
            <person name="Aken S.V."/>
            <person name="Utterback T."/>
            <person name="Reidmuller S."/>
            <person name="Feldblyum T."/>
            <person name="Hsiao J."/>
            <person name="Zismann V."/>
            <person name="Iobst S."/>
            <person name="de Vazeille A.R."/>
            <person name="Buell C.R."/>
            <person name="Ying K."/>
            <person name="Li Y."/>
            <person name="Lu T."/>
            <person name="Huang Y."/>
            <person name="Zhao Q."/>
            <person name="Feng Q."/>
            <person name="Zhang L."/>
            <person name="Zhu J."/>
            <person name="Weng Q."/>
            <person name="Mu J."/>
            <person name="Lu Y."/>
            <person name="Fan D."/>
            <person name="Liu Y."/>
            <person name="Guan J."/>
            <person name="Zhang Y."/>
            <person name="Yu S."/>
            <person name="Liu X."/>
            <person name="Zhang Y."/>
            <person name="Hong G."/>
            <person name="Han B."/>
            <person name="Choisne N."/>
            <person name="Demange N."/>
            <person name="Orjeda G."/>
            <person name="Samain S."/>
            <person name="Cattolico L."/>
            <person name="Pelletier E."/>
            <person name="Couloux A."/>
            <person name="Segurens B."/>
            <person name="Wincker P."/>
            <person name="D'Hont A."/>
            <person name="Scarpelli C."/>
            <person name="Weissenbach J."/>
            <person name="Salanoubat M."/>
            <person name="Quetier F."/>
            <person name="Yu Y."/>
            <person name="Kim H.R."/>
            <person name="Rambo T."/>
            <person name="Currie J."/>
            <person name="Collura K."/>
            <person name="Luo M."/>
            <person name="Yang T."/>
            <person name="Ammiraju J.S.S."/>
            <person name="Engler F."/>
            <person name="Soderlund C."/>
            <person name="Wing R.A."/>
            <person name="Palmer L.E."/>
            <person name="de la Bastide M."/>
            <person name="Spiegel L."/>
            <person name="Nascimento L."/>
            <person name="Zutavern T."/>
            <person name="O'Shaughnessy A."/>
            <person name="Dike S."/>
            <person name="Dedhia N."/>
            <person name="Preston R."/>
            <person name="Balija V."/>
            <person name="McCombie W.R."/>
            <person name="Chow T."/>
            <person name="Chen H."/>
            <person name="Chung M."/>
            <person name="Chen C."/>
            <person name="Shaw J."/>
            <person name="Wu H."/>
            <person name="Hsiao K."/>
            <person name="Chao Y."/>
            <person name="Chu M."/>
            <person name="Cheng C."/>
            <person name="Hour A."/>
            <person name="Lee P."/>
            <person name="Lin S."/>
            <person name="Lin Y."/>
            <person name="Liou J."/>
            <person name="Liu S."/>
            <person name="Hsing Y."/>
            <person name="Raghuvanshi S."/>
            <person name="Mohanty A."/>
            <person name="Bharti A.K."/>
            <person name="Gaur A."/>
            <person name="Gupta V."/>
            <person name="Kumar D."/>
            <person name="Ravi V."/>
            <person name="Vij S."/>
            <person name="Kapur A."/>
            <person name="Khurana P."/>
            <person name="Khurana P."/>
            <person name="Khurana J.P."/>
            <person name="Tyagi A.K."/>
            <person name="Gaikwad K."/>
            <person name="Singh A."/>
            <person name="Dalal V."/>
            <person name="Srivastava S."/>
            <person name="Dixit A."/>
            <person name="Pal A.K."/>
            <person name="Ghazi I.A."/>
            <person name="Yadav M."/>
            <person name="Pandit A."/>
            <person name="Bhargava A."/>
            <person name="Sureshbabu K."/>
            <person name="Batra K."/>
            <person name="Sharma T.R."/>
            <person name="Mohapatra T."/>
            <person name="Singh N.K."/>
            <person name="Messing J."/>
            <person name="Nelson A.B."/>
            <person name="Fuks G."/>
            <person name="Kavchok S."/>
            <person name="Keizer G."/>
            <person name="Linton E."/>
            <person name="Llaca V."/>
            <person name="Song R."/>
            <person name="Tanyolac B."/>
            <person name="Young S."/>
            <person name="Ho-Il K."/>
            <person name="Hahn J.H."/>
            <person name="Sangsakoo G."/>
            <person name="Vanavichit A."/>
            <person name="de Mattos Luiz.A.T."/>
            <person name="Zimmer P.D."/>
            <person name="Malone G."/>
            <person name="Dellagostin O."/>
            <person name="de Oliveira A.C."/>
            <person name="Bevan M."/>
            <person name="Bancroft I."/>
            <person name="Minx P."/>
            <person name="Cordum H."/>
            <person name="Wilson R."/>
            <person name="Cheng Z."/>
            <person name="Jin W."/>
            <person name="Jiang J."/>
            <person name="Leong S.A."/>
            <person name="Iwama H."/>
            <person name="Gojobori T."/>
            <person name="Itoh T."/>
            <person name="Niimura Y."/>
            <person name="Fujii Y."/>
            <person name="Habara T."/>
            <person name="Sakai H."/>
            <person name="Sato Y."/>
            <person name="Wilson G."/>
            <person name="Kumar K."/>
            <person name="McCouch S."/>
            <person name="Juretic N."/>
            <person name="Hoen D."/>
            <person name="Wright S."/>
            <person name="Bruskiewich R."/>
            <person name="Bureau T."/>
            <person name="Miyao A."/>
            <person name="Hirochika H."/>
            <person name="Nishikawa T."/>
            <person name="Kadowaki K."/>
            <person name="Sugiura M."/>
            <person name="Burr B."/>
            <person name="Sasaki T."/>
        </authorList>
    </citation>
    <scope>NUCLEOTIDE SEQUENCE [LARGE SCALE GENOMIC DNA]</scope>
    <source>
        <strain evidence="3">cv. Nipponbare</strain>
    </source>
</reference>
<dbReference type="PaxDb" id="39947-A0A0P0WZ09"/>
<dbReference type="Proteomes" id="UP000059680">
    <property type="component" value="Chromosome 6"/>
</dbReference>
<gene>
    <name evidence="2" type="ordered locus">Os06g0634700</name>
    <name evidence="2" type="ORF">OSNPB_060634700</name>
</gene>
<sequence length="116" mass="11744">LPSCLSAVVSAVGGRGGWQREREAVSAAATSTPRISGRHAGAARPAYGDDDGGDGGRHRRPPCEEGGAAGGPFLFPSPVAAAGAAAVEPTRLIILPFQYSMEASLICKSEVKLSIA</sequence>
<dbReference type="InParanoid" id="A0A0P0WZ09"/>
<reference evidence="2 3" key="2">
    <citation type="journal article" date="2013" name="Plant Cell Physiol.">
        <title>Rice Annotation Project Database (RAP-DB): an integrative and interactive database for rice genomics.</title>
        <authorList>
            <person name="Sakai H."/>
            <person name="Lee S.S."/>
            <person name="Tanaka T."/>
            <person name="Numa H."/>
            <person name="Kim J."/>
            <person name="Kawahara Y."/>
            <person name="Wakimoto H."/>
            <person name="Yang C.C."/>
            <person name="Iwamoto M."/>
            <person name="Abe T."/>
            <person name="Yamada Y."/>
            <person name="Muto A."/>
            <person name="Inokuchi H."/>
            <person name="Ikemura T."/>
            <person name="Matsumoto T."/>
            <person name="Sasaki T."/>
            <person name="Itoh T."/>
        </authorList>
    </citation>
    <scope>NUCLEOTIDE SEQUENCE [LARGE SCALE GENOMIC DNA]</scope>
    <source>
        <strain evidence="3">cv. Nipponbare</strain>
    </source>
</reference>
<reference evidence="2 3" key="3">
    <citation type="journal article" date="2013" name="Rice">
        <title>Improvement of the Oryza sativa Nipponbare reference genome using next generation sequence and optical map data.</title>
        <authorList>
            <person name="Kawahara Y."/>
            <person name="de la Bastide M."/>
            <person name="Hamilton J.P."/>
            <person name="Kanamori H."/>
            <person name="McCombie W.R."/>
            <person name="Ouyang S."/>
            <person name="Schwartz D.C."/>
            <person name="Tanaka T."/>
            <person name="Wu J."/>
            <person name="Zhou S."/>
            <person name="Childs K.L."/>
            <person name="Davidson R.M."/>
            <person name="Lin H."/>
            <person name="Quesada-Ocampo L."/>
            <person name="Vaillancourt B."/>
            <person name="Sakai H."/>
            <person name="Lee S.S."/>
            <person name="Kim J."/>
            <person name="Numa H."/>
            <person name="Itoh T."/>
            <person name="Buell C.R."/>
            <person name="Matsumoto T."/>
        </authorList>
    </citation>
    <scope>NUCLEOTIDE SEQUENCE [LARGE SCALE GENOMIC DNA]</scope>
    <source>
        <strain evidence="3">cv. Nipponbare</strain>
    </source>
</reference>
<accession>A0A0P0WZ09</accession>
<evidence type="ECO:0000313" key="3">
    <source>
        <dbReference type="Proteomes" id="UP000059680"/>
    </source>
</evidence>
<name>A0A0P0WZ09_ORYSJ</name>
<feature type="non-terminal residue" evidence="2">
    <location>
        <position position="1"/>
    </location>
</feature>
<evidence type="ECO:0000256" key="1">
    <source>
        <dbReference type="SAM" id="MobiDB-lite"/>
    </source>
</evidence>
<keyword evidence="3" id="KW-1185">Reference proteome</keyword>
<dbReference type="Gramene" id="Os06t0634700-01">
    <property type="protein sequence ID" value="Os06t0634700-01"/>
    <property type="gene ID" value="Os06g0634700"/>
</dbReference>
<organism evidence="2 3">
    <name type="scientific">Oryza sativa subsp. japonica</name>
    <name type="common">Rice</name>
    <dbReference type="NCBI Taxonomy" id="39947"/>
    <lineage>
        <taxon>Eukaryota</taxon>
        <taxon>Viridiplantae</taxon>
        <taxon>Streptophyta</taxon>
        <taxon>Embryophyta</taxon>
        <taxon>Tracheophyta</taxon>
        <taxon>Spermatophyta</taxon>
        <taxon>Magnoliopsida</taxon>
        <taxon>Liliopsida</taxon>
        <taxon>Poales</taxon>
        <taxon>Poaceae</taxon>
        <taxon>BOP clade</taxon>
        <taxon>Oryzoideae</taxon>
        <taxon>Oryzeae</taxon>
        <taxon>Oryzinae</taxon>
        <taxon>Oryza</taxon>
        <taxon>Oryza sativa</taxon>
    </lineage>
</organism>
<feature type="region of interest" description="Disordered" evidence="1">
    <location>
        <begin position="14"/>
        <end position="70"/>
    </location>
</feature>
<dbReference type="EMBL" id="AP014962">
    <property type="protein sequence ID" value="BAS98757.1"/>
    <property type="molecule type" value="Genomic_DNA"/>
</dbReference>
<proteinExistence type="predicted"/>
<protein>
    <submittedName>
        <fullName evidence="2">Os06g0634700 protein</fullName>
    </submittedName>
</protein>
<dbReference type="AlphaFoldDB" id="A0A0P0WZ09"/>